<name>A0ABU5ZKD9_9BACL</name>
<dbReference type="RefSeq" id="WP_371755108.1">
    <property type="nucleotide sequence ID" value="NZ_JAYJLD010000025.1"/>
</dbReference>
<evidence type="ECO:0000313" key="3">
    <source>
        <dbReference type="EMBL" id="MEB3102984.1"/>
    </source>
</evidence>
<dbReference type="InterPro" id="IPR014730">
    <property type="entry name" value="ETF_a/b_N"/>
</dbReference>
<accession>A0ABU5ZKD9</accession>
<evidence type="ECO:0000259" key="2">
    <source>
        <dbReference type="SMART" id="SM00893"/>
    </source>
</evidence>
<dbReference type="Gene3D" id="3.40.50.620">
    <property type="entry name" value="HUPs"/>
    <property type="match status" value="1"/>
</dbReference>
<feature type="domain" description="Electron transfer flavoprotein alpha/beta-subunit N-terminal" evidence="2">
    <location>
        <begin position="4"/>
        <end position="185"/>
    </location>
</feature>
<dbReference type="Proteomes" id="UP001310386">
    <property type="component" value="Unassembled WGS sequence"/>
</dbReference>
<reference evidence="3" key="1">
    <citation type="submission" date="2023-12" db="EMBL/GenBank/DDBJ databases">
        <title>Fervidustalea candida gen. nov., sp. nov., a novel member of the family Paenibacillaceae isolated from a geothermal area.</title>
        <authorList>
            <person name="Li W.-J."/>
            <person name="Jiao J.-Y."/>
            <person name="Chen Y."/>
        </authorList>
    </citation>
    <scope>NUCLEOTIDE SEQUENCE</scope>
    <source>
        <strain evidence="3">SYSU GA230002</strain>
    </source>
</reference>
<dbReference type="PANTHER" id="PTHR43153:SF1">
    <property type="entry name" value="ELECTRON TRANSFER FLAVOPROTEIN SUBUNIT ALPHA, MITOCHONDRIAL"/>
    <property type="match status" value="1"/>
</dbReference>
<proteinExistence type="inferred from homology"/>
<comment type="caution">
    <text evidence="3">The sequence shown here is derived from an EMBL/GenBank/DDBJ whole genome shotgun (WGS) entry which is preliminary data.</text>
</comment>
<comment type="similarity">
    <text evidence="1">Belongs to the ETF alpha-subunit/FixB family.</text>
</comment>
<dbReference type="InterPro" id="IPR029035">
    <property type="entry name" value="DHS-like_NAD/FAD-binding_dom"/>
</dbReference>
<dbReference type="InterPro" id="IPR001308">
    <property type="entry name" value="ETF_a/FixB"/>
</dbReference>
<evidence type="ECO:0000313" key="4">
    <source>
        <dbReference type="Proteomes" id="UP001310386"/>
    </source>
</evidence>
<evidence type="ECO:0000256" key="1">
    <source>
        <dbReference type="ARBA" id="ARBA00005817"/>
    </source>
</evidence>
<dbReference type="InterPro" id="IPR014731">
    <property type="entry name" value="ETF_asu_C"/>
</dbReference>
<sequence>MSTALVFVEVLDGKIAEITYELLDVARQMVGEDGTVTALAVTRQEMLKDLGKADRILLAANPNDQYLPDVLGKTLAKAIESTQPDIVLAGSTAVGLDVATYAACRTGYGSVAYVQKVAQAGDGWMAEALILGGKMVASVEVPARSVLQVIAGVGNAEQGRAEGTPPVETLEAEAAARTAYYGLTMPDTSDVDITKQDVLVSIGRGIGDKDNVEIAEELAEALGAVVSASRPIIDAGWMPKSRQVGKSGQKVKPKVYLALGISGAPEHLEGMRDAELIIAVNTDPKAPIFDVAHYGIVEDLLDFVPLLTEKINE</sequence>
<dbReference type="SUPFAM" id="SSF52467">
    <property type="entry name" value="DHS-like NAD/FAD-binding domain"/>
    <property type="match status" value="1"/>
</dbReference>
<organism evidence="3 4">
    <name type="scientific">Ferviditalea candida</name>
    <dbReference type="NCBI Taxonomy" id="3108399"/>
    <lineage>
        <taxon>Bacteria</taxon>
        <taxon>Bacillati</taxon>
        <taxon>Bacillota</taxon>
        <taxon>Bacilli</taxon>
        <taxon>Bacillales</taxon>
        <taxon>Paenibacillaceae</taxon>
        <taxon>Ferviditalea</taxon>
    </lineage>
</organism>
<dbReference type="EMBL" id="JAYJLD010000025">
    <property type="protein sequence ID" value="MEB3102984.1"/>
    <property type="molecule type" value="Genomic_DNA"/>
</dbReference>
<dbReference type="InterPro" id="IPR014729">
    <property type="entry name" value="Rossmann-like_a/b/a_fold"/>
</dbReference>
<keyword evidence="4" id="KW-1185">Reference proteome</keyword>
<dbReference type="SMART" id="SM00893">
    <property type="entry name" value="ETF"/>
    <property type="match status" value="1"/>
</dbReference>
<protein>
    <submittedName>
        <fullName evidence="3">Electron transfer flavoprotein subunit alpha/FixB family protein</fullName>
    </submittedName>
</protein>
<dbReference type="Gene3D" id="3.40.50.1220">
    <property type="entry name" value="TPP-binding domain"/>
    <property type="match status" value="1"/>
</dbReference>
<dbReference type="PANTHER" id="PTHR43153">
    <property type="entry name" value="ELECTRON TRANSFER FLAVOPROTEIN ALPHA"/>
    <property type="match status" value="1"/>
</dbReference>
<dbReference type="SUPFAM" id="SSF52402">
    <property type="entry name" value="Adenine nucleotide alpha hydrolases-like"/>
    <property type="match status" value="1"/>
</dbReference>
<dbReference type="Pfam" id="PF01012">
    <property type="entry name" value="ETF"/>
    <property type="match status" value="1"/>
</dbReference>
<dbReference type="PIRSF" id="PIRSF000089">
    <property type="entry name" value="Electra_flavoP_a"/>
    <property type="match status" value="1"/>
</dbReference>
<gene>
    <name evidence="3" type="ORF">VF724_15105</name>
</gene>
<dbReference type="Pfam" id="PF00766">
    <property type="entry name" value="ETF_alpha"/>
    <property type="match status" value="1"/>
</dbReference>